<dbReference type="SUPFAM" id="SSF48498">
    <property type="entry name" value="Tetracyclin repressor-like, C-terminal domain"/>
    <property type="match status" value="1"/>
</dbReference>
<keyword evidence="1" id="KW-0805">Transcription regulation</keyword>
<accession>A0A2W5DZ53</accession>
<dbReference type="Gene3D" id="1.10.10.60">
    <property type="entry name" value="Homeodomain-like"/>
    <property type="match status" value="1"/>
</dbReference>
<dbReference type="InterPro" id="IPR009057">
    <property type="entry name" value="Homeodomain-like_sf"/>
</dbReference>
<dbReference type="PANTHER" id="PTHR47506:SF7">
    <property type="entry name" value="TRANSCRIPTIONAL REGULATORY PROTEIN"/>
    <property type="match status" value="1"/>
</dbReference>
<name>A0A2W5DZ53_9BURK</name>
<evidence type="ECO:0000256" key="1">
    <source>
        <dbReference type="ARBA" id="ARBA00023015"/>
    </source>
</evidence>
<dbReference type="InterPro" id="IPR054156">
    <property type="entry name" value="YxaF_TetR_C"/>
</dbReference>
<dbReference type="Pfam" id="PF21993">
    <property type="entry name" value="TetR_C_13_2"/>
    <property type="match status" value="1"/>
</dbReference>
<dbReference type="SUPFAM" id="SSF46689">
    <property type="entry name" value="Homeodomain-like"/>
    <property type="match status" value="1"/>
</dbReference>
<dbReference type="PANTHER" id="PTHR47506">
    <property type="entry name" value="TRANSCRIPTIONAL REGULATORY PROTEIN"/>
    <property type="match status" value="1"/>
</dbReference>
<comment type="caution">
    <text evidence="6">The sequence shown here is derived from an EMBL/GenBank/DDBJ whole genome shotgun (WGS) entry which is preliminary data.</text>
</comment>
<sequence length="206" mass="21290">MKVTKEQVRQNRQALLDAAGVLFKQHGIDGVGVADVCRQAGLTHGALYKHFVDKQDLAAQAFSHSFRSGYDRVTAGRAGPGRGLDTYLSSYLSRRVRDDPAAGCPLTASACETGRQGEAVSRSFAAGFEELRDGITTTLPDAAPGREALATTMVAALIGAMALSRGVLKADPALADQVLAQVRGVLEQLGDSGGASGPITAAAPGP</sequence>
<evidence type="ECO:0000256" key="2">
    <source>
        <dbReference type="ARBA" id="ARBA00023125"/>
    </source>
</evidence>
<dbReference type="EMBL" id="QFOD01000002">
    <property type="protein sequence ID" value="PZP35873.1"/>
    <property type="molecule type" value="Genomic_DNA"/>
</dbReference>
<evidence type="ECO:0000313" key="7">
    <source>
        <dbReference type="Proteomes" id="UP000249633"/>
    </source>
</evidence>
<dbReference type="PRINTS" id="PR00455">
    <property type="entry name" value="HTHTETR"/>
</dbReference>
<feature type="domain" description="HTH tetR-type" evidence="5">
    <location>
        <begin position="9"/>
        <end position="69"/>
    </location>
</feature>
<dbReference type="AlphaFoldDB" id="A0A2W5DZ53"/>
<evidence type="ECO:0000313" key="6">
    <source>
        <dbReference type="EMBL" id="PZP35873.1"/>
    </source>
</evidence>
<organism evidence="6 7">
    <name type="scientific">Roseateles depolymerans</name>
    <dbReference type="NCBI Taxonomy" id="76731"/>
    <lineage>
        <taxon>Bacteria</taxon>
        <taxon>Pseudomonadati</taxon>
        <taxon>Pseudomonadota</taxon>
        <taxon>Betaproteobacteria</taxon>
        <taxon>Burkholderiales</taxon>
        <taxon>Sphaerotilaceae</taxon>
        <taxon>Roseateles</taxon>
    </lineage>
</organism>
<dbReference type="InterPro" id="IPR001647">
    <property type="entry name" value="HTH_TetR"/>
</dbReference>
<protein>
    <submittedName>
        <fullName evidence="6">TetR/AcrR family transcriptional regulator</fullName>
    </submittedName>
</protein>
<keyword evidence="2 4" id="KW-0238">DNA-binding</keyword>
<dbReference type="InterPro" id="IPR036271">
    <property type="entry name" value="Tet_transcr_reg_TetR-rel_C_sf"/>
</dbReference>
<dbReference type="Pfam" id="PF00440">
    <property type="entry name" value="TetR_N"/>
    <property type="match status" value="1"/>
</dbReference>
<feature type="DNA-binding region" description="H-T-H motif" evidence="4">
    <location>
        <begin position="32"/>
        <end position="51"/>
    </location>
</feature>
<evidence type="ECO:0000256" key="4">
    <source>
        <dbReference type="PROSITE-ProRule" id="PRU00335"/>
    </source>
</evidence>
<evidence type="ECO:0000259" key="5">
    <source>
        <dbReference type="PROSITE" id="PS50977"/>
    </source>
</evidence>
<dbReference type="PROSITE" id="PS50977">
    <property type="entry name" value="HTH_TETR_2"/>
    <property type="match status" value="1"/>
</dbReference>
<dbReference type="Proteomes" id="UP000249633">
    <property type="component" value="Unassembled WGS sequence"/>
</dbReference>
<keyword evidence="3" id="KW-0804">Transcription</keyword>
<dbReference type="GO" id="GO:0003677">
    <property type="term" value="F:DNA binding"/>
    <property type="evidence" value="ECO:0007669"/>
    <property type="project" value="UniProtKB-UniRule"/>
</dbReference>
<reference evidence="6 7" key="1">
    <citation type="submission" date="2017-08" db="EMBL/GenBank/DDBJ databases">
        <title>Infants hospitalized years apart are colonized by the same room-sourced microbial strains.</title>
        <authorList>
            <person name="Brooks B."/>
            <person name="Olm M.R."/>
            <person name="Firek B.A."/>
            <person name="Baker R."/>
            <person name="Thomas B.C."/>
            <person name="Morowitz M.J."/>
            <person name="Banfield J.F."/>
        </authorList>
    </citation>
    <scope>NUCLEOTIDE SEQUENCE [LARGE SCALE GENOMIC DNA]</scope>
    <source>
        <strain evidence="6">S2_012_000_R2_81</strain>
    </source>
</reference>
<proteinExistence type="predicted"/>
<evidence type="ECO:0000256" key="3">
    <source>
        <dbReference type="ARBA" id="ARBA00023163"/>
    </source>
</evidence>
<dbReference type="Gene3D" id="1.10.357.10">
    <property type="entry name" value="Tetracycline Repressor, domain 2"/>
    <property type="match status" value="1"/>
</dbReference>
<gene>
    <name evidence="6" type="ORF">DI603_03670</name>
</gene>